<sequence>LHNQGLLVSLVYLSSADDEADTPAVLSTLLAEAGDAARGVELSVKPSSLGLREDRASAQSRLLDLCSEADARGAVVTLEMQGTEHYDDTLALWRAVHARFETLGITLPADIRRSERDVTRIAAEQGRVRLCVGSYPVPPAESFRSEREKSLAFVRCIRRAMEDGAYPMVATHDPTIIAITQDLARRNGVGPTNYEHQMFYGVRPLEQRRLTDIGLRSRTYVPFGPGWFEYLTTRISARPRVIFSYLRAIADKR</sequence>
<reference evidence="2" key="1">
    <citation type="journal article" date="2021" name="PeerJ">
        <title>Extensive microbial diversity within the chicken gut microbiome revealed by metagenomics and culture.</title>
        <authorList>
            <person name="Gilroy R."/>
            <person name="Ravi A."/>
            <person name="Getino M."/>
            <person name="Pursley I."/>
            <person name="Horton D.L."/>
            <person name="Alikhan N.F."/>
            <person name="Baker D."/>
            <person name="Gharbi K."/>
            <person name="Hall N."/>
            <person name="Watson M."/>
            <person name="Adriaenssens E.M."/>
            <person name="Foster-Nyarko E."/>
            <person name="Jarju S."/>
            <person name="Secka A."/>
            <person name="Antonio M."/>
            <person name="Oren A."/>
            <person name="Chaudhuri R.R."/>
            <person name="La Ragione R."/>
            <person name="Hildebrand F."/>
            <person name="Pallen M.J."/>
        </authorList>
    </citation>
    <scope>NUCLEOTIDE SEQUENCE</scope>
    <source>
        <strain evidence="2">ChiGjej3B3-7470</strain>
    </source>
</reference>
<keyword evidence="1" id="KW-0560">Oxidoreductase</keyword>
<dbReference type="EMBL" id="DYZF01000042">
    <property type="protein sequence ID" value="HJE50685.1"/>
    <property type="molecule type" value="Genomic_DNA"/>
</dbReference>
<proteinExistence type="predicted"/>
<accession>A0A921ENA9</accession>
<evidence type="ECO:0000313" key="3">
    <source>
        <dbReference type="Proteomes" id="UP000712713"/>
    </source>
</evidence>
<protein>
    <recommendedName>
        <fullName evidence="4">Proline dehydrogenase</fullName>
    </recommendedName>
</protein>
<dbReference type="Gene3D" id="3.20.20.220">
    <property type="match status" value="1"/>
</dbReference>
<dbReference type="GO" id="GO:0016491">
    <property type="term" value="F:oxidoreductase activity"/>
    <property type="evidence" value="ECO:0007669"/>
    <property type="project" value="UniProtKB-KW"/>
</dbReference>
<gene>
    <name evidence="2" type="ORF">K8V15_01670</name>
</gene>
<evidence type="ECO:0008006" key="4">
    <source>
        <dbReference type="Google" id="ProtNLM"/>
    </source>
</evidence>
<dbReference type="InterPro" id="IPR029041">
    <property type="entry name" value="FAD-linked_oxidoreductase-like"/>
</dbReference>
<evidence type="ECO:0000256" key="1">
    <source>
        <dbReference type="ARBA" id="ARBA00023002"/>
    </source>
</evidence>
<feature type="non-terminal residue" evidence="2">
    <location>
        <position position="1"/>
    </location>
</feature>
<dbReference type="Proteomes" id="UP000712713">
    <property type="component" value="Unassembled WGS sequence"/>
</dbReference>
<evidence type="ECO:0000313" key="2">
    <source>
        <dbReference type="EMBL" id="HJE50685.1"/>
    </source>
</evidence>
<organism evidence="2 3">
    <name type="scientific">Tessaracoccus flavescens</name>
    <dbReference type="NCBI Taxonomy" id="399497"/>
    <lineage>
        <taxon>Bacteria</taxon>
        <taxon>Bacillati</taxon>
        <taxon>Actinomycetota</taxon>
        <taxon>Actinomycetes</taxon>
        <taxon>Propionibacteriales</taxon>
        <taxon>Propionibacteriaceae</taxon>
        <taxon>Tessaracoccus</taxon>
    </lineage>
</organism>
<comment type="caution">
    <text evidence="2">The sequence shown here is derived from an EMBL/GenBank/DDBJ whole genome shotgun (WGS) entry which is preliminary data.</text>
</comment>
<name>A0A921ENA9_9ACTN</name>
<dbReference type="SUPFAM" id="SSF51730">
    <property type="entry name" value="FAD-linked oxidoreductase"/>
    <property type="match status" value="1"/>
</dbReference>
<reference evidence="2" key="2">
    <citation type="submission" date="2021-09" db="EMBL/GenBank/DDBJ databases">
        <authorList>
            <person name="Gilroy R."/>
        </authorList>
    </citation>
    <scope>NUCLEOTIDE SEQUENCE</scope>
    <source>
        <strain evidence="2">ChiGjej3B3-7470</strain>
    </source>
</reference>
<dbReference type="AlphaFoldDB" id="A0A921ENA9"/>